<dbReference type="GO" id="GO:0006154">
    <property type="term" value="P:adenosine catabolic process"/>
    <property type="evidence" value="ECO:0007669"/>
    <property type="project" value="InterPro"/>
</dbReference>
<evidence type="ECO:0000256" key="8">
    <source>
        <dbReference type="ARBA" id="ARBA00022729"/>
    </source>
</evidence>
<organism evidence="17">
    <name type="scientific">Macaca mulatta</name>
    <name type="common">Rhesus macaque</name>
    <dbReference type="NCBI Taxonomy" id="9544"/>
    <lineage>
        <taxon>Eukaryota</taxon>
        <taxon>Metazoa</taxon>
        <taxon>Chordata</taxon>
        <taxon>Craniata</taxon>
        <taxon>Vertebrata</taxon>
        <taxon>Euteleostomi</taxon>
        <taxon>Mammalia</taxon>
        <taxon>Eutheria</taxon>
        <taxon>Euarchontoglires</taxon>
        <taxon>Primates</taxon>
        <taxon>Haplorrhini</taxon>
        <taxon>Catarrhini</taxon>
        <taxon>Cercopithecidae</taxon>
        <taxon>Cercopithecinae</taxon>
        <taxon>Macaca</taxon>
    </lineage>
</organism>
<dbReference type="GO" id="GO:0046872">
    <property type="term" value="F:metal ion binding"/>
    <property type="evidence" value="ECO:0007669"/>
    <property type="project" value="UniProtKB-KW"/>
</dbReference>
<dbReference type="EC" id="3.5.4.4" evidence="4"/>
<feature type="domain" description="Adenosine/AMP deaminase N-terminal" evidence="16">
    <location>
        <begin position="34"/>
        <end position="100"/>
    </location>
</feature>
<dbReference type="GO" id="GO:0004000">
    <property type="term" value="F:adenosine deaminase activity"/>
    <property type="evidence" value="ECO:0007669"/>
    <property type="project" value="InterPro"/>
</dbReference>
<keyword evidence="5" id="KW-0964">Secreted</keyword>
<evidence type="ECO:0000256" key="5">
    <source>
        <dbReference type="ARBA" id="ARBA00022525"/>
    </source>
</evidence>
<dbReference type="FunFam" id="3.20.20.140:FF:000017">
    <property type="entry name" value="Adenosine deaminase 2"/>
    <property type="match status" value="1"/>
</dbReference>
<evidence type="ECO:0000256" key="6">
    <source>
        <dbReference type="ARBA" id="ARBA00022674"/>
    </source>
</evidence>
<dbReference type="InterPro" id="IPR006330">
    <property type="entry name" value="Ado/ade_deaminase"/>
</dbReference>
<keyword evidence="9" id="KW-0378">Hydrolase</keyword>
<dbReference type="Gene3D" id="3.20.20.140">
    <property type="entry name" value="Metal-dependent hydrolases"/>
    <property type="match status" value="1"/>
</dbReference>
<dbReference type="PANTHER" id="PTHR11409:SF39">
    <property type="entry name" value="ADENOSINE DEAMINASE 2"/>
    <property type="match status" value="1"/>
</dbReference>
<dbReference type="EMBL" id="CM001262">
    <property type="protein sequence ID" value="EHH20002.1"/>
    <property type="molecule type" value="Genomic_DNA"/>
</dbReference>
<dbReference type="InterPro" id="IPR013659">
    <property type="entry name" value="A_deaminase_N"/>
</dbReference>
<dbReference type="InterPro" id="IPR032466">
    <property type="entry name" value="Metal_Hydrolase"/>
</dbReference>
<dbReference type="PANTHER" id="PTHR11409">
    <property type="entry name" value="ADENOSINE DEAMINASE"/>
    <property type="match status" value="1"/>
</dbReference>
<evidence type="ECO:0000313" key="17">
    <source>
        <dbReference type="EMBL" id="EHH20002.1"/>
    </source>
</evidence>
<evidence type="ECO:0000256" key="10">
    <source>
        <dbReference type="ARBA" id="ARBA00047764"/>
    </source>
</evidence>
<comment type="cofactor">
    <cofactor evidence="1">
        <name>Zn(2+)</name>
        <dbReference type="ChEBI" id="CHEBI:29105"/>
    </cofactor>
</comment>
<evidence type="ECO:0000256" key="14">
    <source>
        <dbReference type="ARBA" id="ARBA00080052"/>
    </source>
</evidence>
<evidence type="ECO:0000256" key="2">
    <source>
        <dbReference type="ARBA" id="ARBA00004613"/>
    </source>
</evidence>
<gene>
    <name evidence="17" type="ORF">EGK_02763</name>
</gene>
<dbReference type="AlphaFoldDB" id="G7N370"/>
<comment type="similarity">
    <text evidence="3">Belongs to the metallo-dependent hydrolases superfamily. Adenosine and AMP deaminases family. ADGF subfamily.</text>
</comment>
<proteinExistence type="inferred from homology"/>
<dbReference type="Proteomes" id="UP000013456">
    <property type="component" value="Chromosome 10"/>
</dbReference>
<evidence type="ECO:0000256" key="7">
    <source>
        <dbReference type="ARBA" id="ARBA00022723"/>
    </source>
</evidence>
<keyword evidence="6" id="KW-0358">Heparin-binding</keyword>
<dbReference type="SUPFAM" id="SSF51556">
    <property type="entry name" value="Metallo-dependent hydrolases"/>
    <property type="match status" value="1"/>
</dbReference>
<comment type="subunit">
    <text evidence="12">Homodimer. Interacts with adenosine receptors. Binds heparin.</text>
</comment>
<dbReference type="InterPro" id="IPR001365">
    <property type="entry name" value="A_deaminase_dom"/>
</dbReference>
<dbReference type="CDD" id="cd01321">
    <property type="entry name" value="ADGF"/>
    <property type="match status" value="1"/>
</dbReference>
<evidence type="ECO:0000256" key="13">
    <source>
        <dbReference type="ARBA" id="ARBA00071165"/>
    </source>
</evidence>
<evidence type="ECO:0000256" key="12">
    <source>
        <dbReference type="ARBA" id="ARBA00063241"/>
    </source>
</evidence>
<dbReference type="InterPro" id="IPR006331">
    <property type="entry name" value="ADGF"/>
</dbReference>
<keyword evidence="8" id="KW-0732">Signal</keyword>
<keyword evidence="7" id="KW-0479">Metal-binding</keyword>
<reference evidence="17" key="1">
    <citation type="journal article" date="2011" name="Nat. Biotechnol.">
        <title>Genome sequencing and comparison of two nonhuman primate animal models, the cynomolgus and Chinese rhesus macaques.</title>
        <authorList>
            <person name="Yan G."/>
            <person name="Zhang G."/>
            <person name="Fang X."/>
            <person name="Zhang Y."/>
            <person name="Li C."/>
            <person name="Ling F."/>
            <person name="Cooper D.N."/>
            <person name="Li Q."/>
            <person name="Li Y."/>
            <person name="van Gool A.J."/>
            <person name="Du H."/>
            <person name="Chen J."/>
            <person name="Chen R."/>
            <person name="Zhang P."/>
            <person name="Huang Z."/>
            <person name="Thompson J.R."/>
            <person name="Meng Y."/>
            <person name="Bai Y."/>
            <person name="Wang J."/>
            <person name="Zhuo M."/>
            <person name="Wang T."/>
            <person name="Huang Y."/>
            <person name="Wei L."/>
            <person name="Li J."/>
            <person name="Wang Z."/>
            <person name="Hu H."/>
            <person name="Yang P."/>
            <person name="Le L."/>
            <person name="Stenson P.D."/>
            <person name="Li B."/>
            <person name="Liu X."/>
            <person name="Ball E.V."/>
            <person name="An N."/>
            <person name="Huang Q."/>
            <person name="Zhang Y."/>
            <person name="Fan W."/>
            <person name="Zhang X."/>
            <person name="Li Y."/>
            <person name="Wang W."/>
            <person name="Katze M.G."/>
            <person name="Su B."/>
            <person name="Nielsen R."/>
            <person name="Yang H."/>
            <person name="Wang J."/>
            <person name="Wang X."/>
            <person name="Wang J."/>
        </authorList>
    </citation>
    <scope>NUCLEOTIDE SEQUENCE [LARGE SCALE GENOMIC DNA]</scope>
    <source>
        <strain evidence="17">CR-5</strain>
    </source>
</reference>
<protein>
    <recommendedName>
        <fullName evidence="13">Adenosine deaminase 2</fullName>
        <ecNumber evidence="4">3.5.4.4</ecNumber>
    </recommendedName>
    <alternativeName>
        <fullName evidence="14">Cat eye syndrome critical region protein 1</fullName>
    </alternativeName>
</protein>
<accession>G7N370</accession>
<dbReference type="NCBIfam" id="TIGR01431">
    <property type="entry name" value="adm_rel"/>
    <property type="match status" value="2"/>
</dbReference>
<evidence type="ECO:0000256" key="3">
    <source>
        <dbReference type="ARBA" id="ARBA00006083"/>
    </source>
</evidence>
<evidence type="ECO:0000259" key="16">
    <source>
        <dbReference type="Pfam" id="PF08451"/>
    </source>
</evidence>
<evidence type="ECO:0000256" key="11">
    <source>
        <dbReference type="ARBA" id="ARBA00058629"/>
    </source>
</evidence>
<feature type="domain" description="Adenosine deaminase" evidence="15">
    <location>
        <begin position="319"/>
        <end position="528"/>
    </location>
</feature>
<comment type="catalytic activity">
    <reaction evidence="10">
        <text>adenosine + H2O + H(+) = inosine + NH4(+)</text>
        <dbReference type="Rhea" id="RHEA:24408"/>
        <dbReference type="ChEBI" id="CHEBI:15377"/>
        <dbReference type="ChEBI" id="CHEBI:15378"/>
        <dbReference type="ChEBI" id="CHEBI:16335"/>
        <dbReference type="ChEBI" id="CHEBI:17596"/>
        <dbReference type="ChEBI" id="CHEBI:28938"/>
        <dbReference type="EC" id="3.5.4.4"/>
    </reaction>
</comment>
<comment type="function">
    <text evidence="11">Adenosine deaminase that may contribute to the degradation of extracellular adenosine, a signaling molecule that controls a variety of cellular responses. Requires elevated adenosine levels for optimal enzyme activity. Binds to cell surfaces via proteoglycans and may play a role in the regulation of cell proliferation and differentiation, independently of its enzyme activity.</text>
</comment>
<comment type="subcellular location">
    <subcellularLocation>
        <location evidence="2">Secreted</location>
    </subcellularLocation>
</comment>
<evidence type="ECO:0000256" key="4">
    <source>
        <dbReference type="ARBA" id="ARBA00012784"/>
    </source>
</evidence>
<name>G7N370_MACMU</name>
<sequence>MLVDGPSEWPALRFLLLAVAMSFFRSALSIDEAHLLLKEKMMRLGGPLVLTTKEEQANERLMTLKIAEMKEAMKTLIFPPSMHFFQAKHLIERSQVFNILRMMPKGAALHLHDTGIVTMDWLVRNVTYRPHCHICFTSKGIMQFRFAHPTPRTSEKCSKWILLEDYRKRVQNVTEFDDSLLRNFTLVTQHPEVIYTNQNVVWSKFQTIFFTISGLIRYAPVFRDYVFRSMQEFYEDNVLYMEIRARLLPLSPLCSHCVPLLSLVALAALQLLHLELGKQCGGEQVYELSGEHHDEEWSVKTYQEVAQKFVETHPEFIGIKIIYSDDRSKDVTVIAESIRTAMGLRTKFPTVVAGFDLVGHEDTGHSLHYYKEALMIPARDGGKLPYFFHAGETDWQGTSIDKNILDALMLNTTRIGHGFALSKHPAARAYSWEKDIPIEVCPISNQVLKLVSDLRNHPVAALMAIGHPMVISSDDPAMFGAKGLSYDFYEAFMGIGGMKADLRTLKQLAMNSIRYSTLLETEKNTFMEIWKKRWDKFIADVATK</sequence>
<evidence type="ECO:0000256" key="9">
    <source>
        <dbReference type="ARBA" id="ARBA00022801"/>
    </source>
</evidence>
<dbReference type="Pfam" id="PF00962">
    <property type="entry name" value="A_deaminase"/>
    <property type="match status" value="1"/>
</dbReference>
<dbReference type="GO" id="GO:0008201">
    <property type="term" value="F:heparin binding"/>
    <property type="evidence" value="ECO:0007669"/>
    <property type="project" value="UniProtKB-KW"/>
</dbReference>
<dbReference type="Pfam" id="PF08451">
    <property type="entry name" value="A_deaminase_N"/>
    <property type="match status" value="1"/>
</dbReference>
<evidence type="ECO:0000259" key="15">
    <source>
        <dbReference type="Pfam" id="PF00962"/>
    </source>
</evidence>
<evidence type="ECO:0000256" key="1">
    <source>
        <dbReference type="ARBA" id="ARBA00001947"/>
    </source>
</evidence>
<dbReference type="GO" id="GO:0005615">
    <property type="term" value="C:extracellular space"/>
    <property type="evidence" value="ECO:0007669"/>
    <property type="project" value="InterPro"/>
</dbReference>